<evidence type="ECO:0000313" key="5">
    <source>
        <dbReference type="Proteomes" id="UP000828390"/>
    </source>
</evidence>
<sequence>MFFYYQFSLSLQGYLTGSEDYYTHYRCYGKMCGTDLRNNTDPADQYKGFYSTHLFANRVIDIISKHEDDKVEQPPCKTWLNACA</sequence>
<reference evidence="4" key="2">
    <citation type="submission" date="2020-11" db="EMBL/GenBank/DDBJ databases">
        <authorList>
            <person name="McCartney M.A."/>
            <person name="Auch B."/>
            <person name="Kono T."/>
            <person name="Mallez S."/>
            <person name="Becker A."/>
            <person name="Gohl D.M."/>
            <person name="Silverstein K.A.T."/>
            <person name="Koren S."/>
            <person name="Bechman K.B."/>
            <person name="Herman A."/>
            <person name="Abrahante J.E."/>
            <person name="Garbe J."/>
        </authorList>
    </citation>
    <scope>NUCLEOTIDE SEQUENCE</scope>
    <source>
        <strain evidence="4">Duluth1</strain>
        <tissue evidence="4">Whole animal</tissue>
    </source>
</reference>
<evidence type="ECO:0000256" key="3">
    <source>
        <dbReference type="ARBA" id="ARBA00023180"/>
    </source>
</evidence>
<comment type="caution">
    <text evidence="4">The sequence shown here is derived from an EMBL/GenBank/DDBJ whole genome shotgun (WGS) entry which is preliminary data.</text>
</comment>
<dbReference type="GO" id="GO:0046872">
    <property type="term" value="F:metal ion binding"/>
    <property type="evidence" value="ECO:0007669"/>
    <property type="project" value="UniProtKB-KW"/>
</dbReference>
<dbReference type="Proteomes" id="UP000828390">
    <property type="component" value="Unassembled WGS sequence"/>
</dbReference>
<dbReference type="InterPro" id="IPR017850">
    <property type="entry name" value="Alkaline_phosphatase_core_sf"/>
</dbReference>
<reference evidence="4" key="1">
    <citation type="journal article" date="2019" name="bioRxiv">
        <title>The Genome of the Zebra Mussel, Dreissena polymorpha: A Resource for Invasive Species Research.</title>
        <authorList>
            <person name="McCartney M.A."/>
            <person name="Auch B."/>
            <person name="Kono T."/>
            <person name="Mallez S."/>
            <person name="Zhang Y."/>
            <person name="Obille A."/>
            <person name="Becker A."/>
            <person name="Abrahante J.E."/>
            <person name="Garbe J."/>
            <person name="Badalamenti J.P."/>
            <person name="Herman A."/>
            <person name="Mangelson H."/>
            <person name="Liachko I."/>
            <person name="Sullivan S."/>
            <person name="Sone E.D."/>
            <person name="Koren S."/>
            <person name="Silverstein K.A.T."/>
            <person name="Beckman K.B."/>
            <person name="Gohl D.M."/>
        </authorList>
    </citation>
    <scope>NUCLEOTIDE SEQUENCE</scope>
    <source>
        <strain evidence="4">Duluth1</strain>
        <tissue evidence="4">Whole animal</tissue>
    </source>
</reference>
<keyword evidence="2" id="KW-0106">Calcium</keyword>
<name>A0A9D3YA61_DREPO</name>
<dbReference type="EMBL" id="JAIWYP010000016">
    <property type="protein sequence ID" value="KAH3695051.1"/>
    <property type="molecule type" value="Genomic_DNA"/>
</dbReference>
<organism evidence="4 5">
    <name type="scientific">Dreissena polymorpha</name>
    <name type="common">Zebra mussel</name>
    <name type="synonym">Mytilus polymorpha</name>
    <dbReference type="NCBI Taxonomy" id="45954"/>
    <lineage>
        <taxon>Eukaryota</taxon>
        <taxon>Metazoa</taxon>
        <taxon>Spiralia</taxon>
        <taxon>Lophotrochozoa</taxon>
        <taxon>Mollusca</taxon>
        <taxon>Bivalvia</taxon>
        <taxon>Autobranchia</taxon>
        <taxon>Heteroconchia</taxon>
        <taxon>Euheterodonta</taxon>
        <taxon>Imparidentia</taxon>
        <taxon>Neoheterodontei</taxon>
        <taxon>Myida</taxon>
        <taxon>Dreissenoidea</taxon>
        <taxon>Dreissenidae</taxon>
        <taxon>Dreissena</taxon>
    </lineage>
</organism>
<dbReference type="AlphaFoldDB" id="A0A9D3YA61"/>
<keyword evidence="1" id="KW-0479">Metal-binding</keyword>
<evidence type="ECO:0000313" key="4">
    <source>
        <dbReference type="EMBL" id="KAH3695051.1"/>
    </source>
</evidence>
<dbReference type="PANTHER" id="PTHR10342:SF274">
    <property type="entry name" value="ARYLSULFATASE B"/>
    <property type="match status" value="1"/>
</dbReference>
<accession>A0A9D3YA61</accession>
<proteinExistence type="predicted"/>
<dbReference type="GO" id="GO:0008484">
    <property type="term" value="F:sulfuric ester hydrolase activity"/>
    <property type="evidence" value="ECO:0007669"/>
    <property type="project" value="InterPro"/>
</dbReference>
<protein>
    <submittedName>
        <fullName evidence="4">Uncharacterized protein</fullName>
    </submittedName>
</protein>
<keyword evidence="5" id="KW-1185">Reference proteome</keyword>
<dbReference type="Gene3D" id="3.40.720.10">
    <property type="entry name" value="Alkaline Phosphatase, subunit A"/>
    <property type="match status" value="1"/>
</dbReference>
<dbReference type="InterPro" id="IPR047115">
    <property type="entry name" value="ARSB"/>
</dbReference>
<keyword evidence="3" id="KW-0325">Glycoprotein</keyword>
<gene>
    <name evidence="4" type="ORF">DPMN_082501</name>
</gene>
<dbReference type="PANTHER" id="PTHR10342">
    <property type="entry name" value="ARYLSULFATASE"/>
    <property type="match status" value="1"/>
</dbReference>
<evidence type="ECO:0000256" key="2">
    <source>
        <dbReference type="ARBA" id="ARBA00022837"/>
    </source>
</evidence>
<evidence type="ECO:0000256" key="1">
    <source>
        <dbReference type="ARBA" id="ARBA00022723"/>
    </source>
</evidence>